<gene>
    <name evidence="1" type="ORF">DWY38_05835</name>
</gene>
<name>A0A395V259_9FIRM</name>
<comment type="caution">
    <text evidence="1">The sequence shown here is derived from an EMBL/GenBank/DDBJ whole genome shotgun (WGS) entry which is preliminary data.</text>
</comment>
<accession>A0A395V259</accession>
<evidence type="ECO:0000313" key="2">
    <source>
        <dbReference type="Proteomes" id="UP000266066"/>
    </source>
</evidence>
<dbReference type="Proteomes" id="UP000266066">
    <property type="component" value="Unassembled WGS sequence"/>
</dbReference>
<evidence type="ECO:0000313" key="1">
    <source>
        <dbReference type="EMBL" id="RGR55629.1"/>
    </source>
</evidence>
<dbReference type="RefSeq" id="WP_118392077.1">
    <property type="nucleotide sequence ID" value="NZ_QRUJ01000004.1"/>
</dbReference>
<reference evidence="1 2" key="1">
    <citation type="submission" date="2018-08" db="EMBL/GenBank/DDBJ databases">
        <title>A genome reference for cultivated species of the human gut microbiota.</title>
        <authorList>
            <person name="Zou Y."/>
            <person name="Xue W."/>
            <person name="Luo G."/>
        </authorList>
    </citation>
    <scope>NUCLEOTIDE SEQUENCE [LARGE SCALE GENOMIC DNA]</scope>
    <source>
        <strain evidence="1 2">AF25-15</strain>
    </source>
</reference>
<organism evidence="1 2">
    <name type="scientific">Agathobacter rectalis</name>
    <dbReference type="NCBI Taxonomy" id="39491"/>
    <lineage>
        <taxon>Bacteria</taxon>
        <taxon>Bacillati</taxon>
        <taxon>Bacillota</taxon>
        <taxon>Clostridia</taxon>
        <taxon>Lachnospirales</taxon>
        <taxon>Lachnospiraceae</taxon>
        <taxon>Agathobacter</taxon>
    </lineage>
</organism>
<dbReference type="EMBL" id="QRUJ01000004">
    <property type="protein sequence ID" value="RGR55629.1"/>
    <property type="molecule type" value="Genomic_DNA"/>
</dbReference>
<sequence length="305" mass="36328">MLDGKDIIPVKLYDDRKENYIEINYTFDKVYRSWLKKLLDFVKKVAEERDKYSEEVLKSAEYSFLGTAESVADQFFYFLMKDEMSEATGNSPLDMLCKYISDESTPIGFLENRNYMINLCTKEFNAFLQGQIFDFYISMWSCFETAINAIFSPYSAQLEDKLNNSHFKKNLNFLKQCFQGKEEKEWVSNIFTEHKSEFIKKFPKYVSFSDEINFLFGEILKNYTRDKKKDKEILLYCGRLRNTLHNNGLNKGDDKEIMIGNHVFKMKHSEKVYYESYQDIMLLVNEIFDIYAEILKAWNIDKEDR</sequence>
<proteinExistence type="predicted"/>
<protein>
    <submittedName>
        <fullName evidence="1">Uncharacterized protein</fullName>
    </submittedName>
</protein>
<dbReference type="AlphaFoldDB" id="A0A395V259"/>